<evidence type="ECO:0008006" key="6">
    <source>
        <dbReference type="Google" id="ProtNLM"/>
    </source>
</evidence>
<comment type="caution">
    <text evidence="4">The sequence shown here is derived from an EMBL/GenBank/DDBJ whole genome shotgun (WGS) entry which is preliminary data.</text>
</comment>
<dbReference type="Proteomes" id="UP001457282">
    <property type="component" value="Unassembled WGS sequence"/>
</dbReference>
<reference evidence="4 5" key="1">
    <citation type="journal article" date="2023" name="G3 (Bethesda)">
        <title>A chromosome-length genome assembly and annotation of blackberry (Rubus argutus, cv. 'Hillquist').</title>
        <authorList>
            <person name="Bruna T."/>
            <person name="Aryal R."/>
            <person name="Dudchenko O."/>
            <person name="Sargent D.J."/>
            <person name="Mead D."/>
            <person name="Buti M."/>
            <person name="Cavallini A."/>
            <person name="Hytonen T."/>
            <person name="Andres J."/>
            <person name="Pham M."/>
            <person name="Weisz D."/>
            <person name="Mascagni F."/>
            <person name="Usai G."/>
            <person name="Natali L."/>
            <person name="Bassil N."/>
            <person name="Fernandez G.E."/>
            <person name="Lomsadze A."/>
            <person name="Armour M."/>
            <person name="Olukolu B."/>
            <person name="Poorten T."/>
            <person name="Britton C."/>
            <person name="Davik J."/>
            <person name="Ashrafi H."/>
            <person name="Aiden E.L."/>
            <person name="Borodovsky M."/>
            <person name="Worthington M."/>
        </authorList>
    </citation>
    <scope>NUCLEOTIDE SEQUENCE [LARGE SCALE GENOMIC DNA]</scope>
    <source>
        <strain evidence="4">PI 553951</strain>
    </source>
</reference>
<protein>
    <recommendedName>
        <fullName evidence="6">Transposase-associated domain-containing protein</fullName>
    </recommendedName>
</protein>
<dbReference type="PANTHER" id="PTHR10775:SF185">
    <property type="entry name" value="OS08G0208400 PROTEIN"/>
    <property type="match status" value="1"/>
</dbReference>
<dbReference type="Pfam" id="PF13952">
    <property type="entry name" value="DUF4216"/>
    <property type="match status" value="1"/>
</dbReference>
<sequence>MTRIYCPCRKCKNRYLYVRLVVKQHLRDNGFWKKYKKWDKHGESKDNADTLGTDQNDIVTDSYMENDMVRLVQEALGTPNVGPHDQNDGKSSTNPCVGPDEPTKKFLKLMKGANRPLYHGSKRHTALSYIVRILQAKVLHGWTDSSFKTLLEIAEESMPEGVQLPNSYYEAQKLTEDLRFTYKTIDACPNSCEYACPSCNSENGYQRLKFGQKASYMTHRRWLPYDHKYRADPRSFNGKTEYRLKPKTLSGVDIDAQLKLNGILTEYKREDLEQRNLIQAQKPDNDPFKKKKHNWKKRSIFFELPYWKHNLIRHNLDVMHIEKNVCDNVLWTILGVTGKTKDNMNSRRDLELMGIREQYHLKMRESGTEYADPAEFEMNNKGKDMFLSALSVSRMLDGAASNIARRVRLQDRNIGVTPFLSEHLATIRRQYPTANEHHVQLIHFQEFAKWFKEHVINLQRTSDVLLSEEVIALSNPPNPSATRLNSYNVNGFFFRVKSLDNCRSTQNSGVALEADTMSVSSRKDKNPRVDCLPYYGRLTEIIRITYSIDIKYVLFKCDWVNPSTGIKLDPFNYTLVNFKRLLYKNDRIGDEPFILASQAHQVWYTPDPSGQDWLNVVHMPHRDLSIVKTNNTKEADISSEPIDVEIDE</sequence>
<dbReference type="InterPro" id="IPR004242">
    <property type="entry name" value="Transposase_21"/>
</dbReference>
<dbReference type="AlphaFoldDB" id="A0AAW1WB88"/>
<dbReference type="EMBL" id="JBEDUW010000006">
    <property type="protein sequence ID" value="KAK9921176.1"/>
    <property type="molecule type" value="Genomic_DNA"/>
</dbReference>
<dbReference type="PANTHER" id="PTHR10775">
    <property type="entry name" value="OS08G0208400 PROTEIN"/>
    <property type="match status" value="1"/>
</dbReference>
<dbReference type="Pfam" id="PF13963">
    <property type="entry name" value="Transpos_assoc"/>
    <property type="match status" value="1"/>
</dbReference>
<evidence type="ECO:0000313" key="5">
    <source>
        <dbReference type="Proteomes" id="UP001457282"/>
    </source>
</evidence>
<proteinExistence type="predicted"/>
<dbReference type="Pfam" id="PF02992">
    <property type="entry name" value="Transposase_21"/>
    <property type="match status" value="1"/>
</dbReference>
<evidence type="ECO:0000313" key="4">
    <source>
        <dbReference type="EMBL" id="KAK9921176.1"/>
    </source>
</evidence>
<gene>
    <name evidence="4" type="ORF">M0R45_029697</name>
</gene>
<organism evidence="4 5">
    <name type="scientific">Rubus argutus</name>
    <name type="common">Southern blackberry</name>
    <dbReference type="NCBI Taxonomy" id="59490"/>
    <lineage>
        <taxon>Eukaryota</taxon>
        <taxon>Viridiplantae</taxon>
        <taxon>Streptophyta</taxon>
        <taxon>Embryophyta</taxon>
        <taxon>Tracheophyta</taxon>
        <taxon>Spermatophyta</taxon>
        <taxon>Magnoliopsida</taxon>
        <taxon>eudicotyledons</taxon>
        <taxon>Gunneridae</taxon>
        <taxon>Pentapetalae</taxon>
        <taxon>rosids</taxon>
        <taxon>fabids</taxon>
        <taxon>Rosales</taxon>
        <taxon>Rosaceae</taxon>
        <taxon>Rosoideae</taxon>
        <taxon>Rosoideae incertae sedis</taxon>
        <taxon>Rubus</taxon>
    </lineage>
</organism>
<evidence type="ECO:0000256" key="1">
    <source>
        <dbReference type="SAM" id="MobiDB-lite"/>
    </source>
</evidence>
<feature type="domain" description="DUF4216" evidence="2">
    <location>
        <begin position="543"/>
        <end position="614"/>
    </location>
</feature>
<dbReference type="InterPro" id="IPR029480">
    <property type="entry name" value="Transpos_assoc"/>
</dbReference>
<accession>A0AAW1WB88</accession>
<evidence type="ECO:0000259" key="2">
    <source>
        <dbReference type="Pfam" id="PF13952"/>
    </source>
</evidence>
<feature type="region of interest" description="Disordered" evidence="1">
    <location>
        <begin position="77"/>
        <end position="99"/>
    </location>
</feature>
<keyword evidence="5" id="KW-1185">Reference proteome</keyword>
<feature type="domain" description="Transposase-associated" evidence="3">
    <location>
        <begin position="3"/>
        <end position="43"/>
    </location>
</feature>
<name>A0AAW1WB88_RUBAR</name>
<evidence type="ECO:0000259" key="3">
    <source>
        <dbReference type="Pfam" id="PF13963"/>
    </source>
</evidence>
<dbReference type="InterPro" id="IPR025312">
    <property type="entry name" value="DUF4216"/>
</dbReference>